<keyword evidence="5" id="KW-0255">Endonuclease</keyword>
<keyword evidence="2" id="KW-0680">Restriction system</keyword>
<dbReference type="Gene3D" id="1.10.287.1120">
    <property type="entry name" value="Bipartite methylase S protein"/>
    <property type="match status" value="1"/>
</dbReference>
<dbReference type="Proteomes" id="UP000317158">
    <property type="component" value="Unassembled WGS sequence"/>
</dbReference>
<evidence type="ECO:0000313" key="5">
    <source>
        <dbReference type="EMBL" id="RZN65487.1"/>
    </source>
</evidence>
<sequence>MSEAKEVGELPKGWKKARLGEVIKELGDGGTPSRNDADNFNGGIPWVVIDDIRPYIEKTKETLSRKGLKKSSAKLWPRGSVIVSTGATIGEVGITRIPAATKQGITGIVLDEHKVFNTFFRYFLLHNKNLLIRFSQGTSFSEIRPPALVKLAILIPPFSEQRKIAEILETVDNAMEKTDRIIEKYKHIKQGLMQDLLTKGIDENGQLRSEETHRFKDSPLGKIPEEWGVVKLGDVVKLRNKKMFPPNNQKYIGLENIEKEGGYVSGFTPSEKIKGNASVFKKGDILFGKLRPNLRKYWYARFDGWCSTEIYVIMPNSPEIIRDFLYLVIQSEQFLKLAESKIFGTKMPRTSWNILKTHEFPLPPLPEQHRIALILSQIDEIIEKEERYKEKLERIKQGLMEDLLTGKIRVNHLIEENDKTKEKEVPT</sequence>
<protein>
    <submittedName>
        <fullName evidence="5">Restriction endonuclease subunit S</fullName>
    </submittedName>
</protein>
<dbReference type="InterPro" id="IPR044946">
    <property type="entry name" value="Restrct_endonuc_typeI_TRD_sf"/>
</dbReference>
<evidence type="ECO:0000256" key="1">
    <source>
        <dbReference type="ARBA" id="ARBA00010923"/>
    </source>
</evidence>
<evidence type="ECO:0000256" key="3">
    <source>
        <dbReference type="ARBA" id="ARBA00023125"/>
    </source>
</evidence>
<reference evidence="5 6" key="1">
    <citation type="journal article" date="2019" name="Nat. Microbiol.">
        <title>Wide diversity of methane and short-chain alkane metabolisms in uncultured archaea.</title>
        <authorList>
            <person name="Borrel G."/>
            <person name="Adam P.S."/>
            <person name="McKay L.J."/>
            <person name="Chen L.X."/>
            <person name="Sierra-Garcia I.N."/>
            <person name="Sieber C.M."/>
            <person name="Letourneur Q."/>
            <person name="Ghozlane A."/>
            <person name="Andersen G.L."/>
            <person name="Li W.J."/>
            <person name="Hallam S.J."/>
            <person name="Muyzer G."/>
            <person name="de Oliveira V.M."/>
            <person name="Inskeep W.P."/>
            <person name="Banfield J.F."/>
            <person name="Gribaldo S."/>
        </authorList>
    </citation>
    <scope>NUCLEOTIDE SEQUENCE [LARGE SCALE GENOMIC DNA]</scope>
    <source>
        <strain evidence="5">NM1a</strain>
    </source>
</reference>
<dbReference type="EMBL" id="RXIF01000002">
    <property type="protein sequence ID" value="RZN65487.1"/>
    <property type="molecule type" value="Genomic_DNA"/>
</dbReference>
<gene>
    <name evidence="5" type="ORF">EF806_00925</name>
</gene>
<dbReference type="GO" id="GO:0009307">
    <property type="term" value="P:DNA restriction-modification system"/>
    <property type="evidence" value="ECO:0007669"/>
    <property type="project" value="UniProtKB-KW"/>
</dbReference>
<evidence type="ECO:0000256" key="2">
    <source>
        <dbReference type="ARBA" id="ARBA00022747"/>
    </source>
</evidence>
<dbReference type="InterPro" id="IPR000055">
    <property type="entry name" value="Restrct_endonuc_typeI_TRD"/>
</dbReference>
<feature type="domain" description="Type I restriction modification DNA specificity" evidence="4">
    <location>
        <begin position="224"/>
        <end position="394"/>
    </location>
</feature>
<comment type="caution">
    <text evidence="5">The sequence shown here is derived from an EMBL/GenBank/DDBJ whole genome shotgun (WGS) entry which is preliminary data.</text>
</comment>
<dbReference type="PANTHER" id="PTHR30408:SF12">
    <property type="entry name" value="TYPE I RESTRICTION ENZYME MJAVIII SPECIFICITY SUBUNIT"/>
    <property type="match status" value="1"/>
</dbReference>
<keyword evidence="3" id="KW-0238">DNA-binding</keyword>
<keyword evidence="5" id="KW-0378">Hydrolase</keyword>
<dbReference type="InterPro" id="IPR052021">
    <property type="entry name" value="Type-I_RS_S_subunit"/>
</dbReference>
<dbReference type="SUPFAM" id="SSF116734">
    <property type="entry name" value="DNA methylase specificity domain"/>
    <property type="match status" value="2"/>
</dbReference>
<evidence type="ECO:0000259" key="4">
    <source>
        <dbReference type="Pfam" id="PF01420"/>
    </source>
</evidence>
<evidence type="ECO:0000313" key="6">
    <source>
        <dbReference type="Proteomes" id="UP000317158"/>
    </source>
</evidence>
<dbReference type="Pfam" id="PF01420">
    <property type="entry name" value="Methylase_S"/>
    <property type="match status" value="2"/>
</dbReference>
<organism evidence="5 6">
    <name type="scientific">Methanoliparum thermophilum</name>
    <dbReference type="NCBI Taxonomy" id="2491083"/>
    <lineage>
        <taxon>Archaea</taxon>
        <taxon>Methanobacteriati</taxon>
        <taxon>Methanobacteriota</taxon>
        <taxon>Candidatus Methanoliparia</taxon>
        <taxon>Candidatus Methanoliparales</taxon>
        <taxon>Candidatus Methanoliparaceae</taxon>
        <taxon>Candidatus Methanoliparum</taxon>
    </lineage>
</organism>
<dbReference type="Gene3D" id="3.90.220.20">
    <property type="entry name" value="DNA methylase specificity domains"/>
    <property type="match status" value="2"/>
</dbReference>
<dbReference type="AlphaFoldDB" id="A0A520KTT0"/>
<name>A0A520KTT0_METT2</name>
<comment type="similarity">
    <text evidence="1">Belongs to the type-I restriction system S methylase family.</text>
</comment>
<dbReference type="GO" id="GO:0003677">
    <property type="term" value="F:DNA binding"/>
    <property type="evidence" value="ECO:0007669"/>
    <property type="project" value="UniProtKB-KW"/>
</dbReference>
<dbReference type="GO" id="GO:0004519">
    <property type="term" value="F:endonuclease activity"/>
    <property type="evidence" value="ECO:0007669"/>
    <property type="project" value="UniProtKB-KW"/>
</dbReference>
<dbReference type="PANTHER" id="PTHR30408">
    <property type="entry name" value="TYPE-1 RESTRICTION ENZYME ECOKI SPECIFICITY PROTEIN"/>
    <property type="match status" value="1"/>
</dbReference>
<accession>A0A520KTT0</accession>
<feature type="domain" description="Type I restriction modification DNA specificity" evidence="4">
    <location>
        <begin position="11"/>
        <end position="178"/>
    </location>
</feature>
<keyword evidence="5" id="KW-0540">Nuclease</keyword>
<proteinExistence type="inferred from homology"/>